<comment type="caution">
    <text evidence="2">The sequence shown here is derived from an EMBL/GenBank/DDBJ whole genome shotgun (WGS) entry which is preliminary data.</text>
</comment>
<reference evidence="2" key="1">
    <citation type="submission" date="2021-12" db="EMBL/GenBank/DDBJ databases">
        <title>Comparative genomics, transcriptomics and evolutionary studies reveal genomic signatures of adaptation to plant cell wall in hemibiotrophic fungi.</title>
        <authorList>
            <consortium name="DOE Joint Genome Institute"/>
            <person name="Baroncelli R."/>
            <person name="Diaz J.F."/>
            <person name="Benocci T."/>
            <person name="Peng M."/>
            <person name="Battaglia E."/>
            <person name="Haridas S."/>
            <person name="Andreopoulos W."/>
            <person name="Labutti K."/>
            <person name="Pangilinan J."/>
            <person name="Floch G.L."/>
            <person name="Makela M.R."/>
            <person name="Henrissat B."/>
            <person name="Grigoriev I.V."/>
            <person name="Crouch J.A."/>
            <person name="De Vries R.P."/>
            <person name="Sukno S.A."/>
            <person name="Thon M.R."/>
        </authorList>
    </citation>
    <scope>NUCLEOTIDE SEQUENCE</scope>
    <source>
        <strain evidence="2">CBS 112980</strain>
    </source>
</reference>
<dbReference type="GeneID" id="85394668"/>
<accession>A0AAD8UGP5</accession>
<protein>
    <submittedName>
        <fullName evidence="2">Uncharacterized protein</fullName>
    </submittedName>
</protein>
<feature type="signal peptide" evidence="1">
    <location>
        <begin position="1"/>
        <end position="23"/>
    </location>
</feature>
<dbReference type="EMBL" id="JAHMHS010000100">
    <property type="protein sequence ID" value="KAK1718778.1"/>
    <property type="molecule type" value="Genomic_DNA"/>
</dbReference>
<gene>
    <name evidence="2" type="ORF">BDZ83DRAFT_654982</name>
</gene>
<dbReference type="AlphaFoldDB" id="A0AAD8UGP5"/>
<feature type="chain" id="PRO_5042143783" evidence="1">
    <location>
        <begin position="24"/>
        <end position="110"/>
    </location>
</feature>
<keyword evidence="3" id="KW-1185">Reference proteome</keyword>
<name>A0AAD8UGP5_GLOAC</name>
<organism evidence="2 3">
    <name type="scientific">Glomerella acutata</name>
    <name type="common">Colletotrichum acutatum</name>
    <dbReference type="NCBI Taxonomy" id="27357"/>
    <lineage>
        <taxon>Eukaryota</taxon>
        <taxon>Fungi</taxon>
        <taxon>Dikarya</taxon>
        <taxon>Ascomycota</taxon>
        <taxon>Pezizomycotina</taxon>
        <taxon>Sordariomycetes</taxon>
        <taxon>Hypocreomycetidae</taxon>
        <taxon>Glomerellales</taxon>
        <taxon>Glomerellaceae</taxon>
        <taxon>Colletotrichum</taxon>
        <taxon>Colletotrichum acutatum species complex</taxon>
    </lineage>
</organism>
<evidence type="ECO:0000313" key="3">
    <source>
        <dbReference type="Proteomes" id="UP001244207"/>
    </source>
</evidence>
<sequence length="110" mass="11833">MPQWAKTSAKGLISGLILDVALGGKYPSRFLRYCHQQDIQFATISALPNVQEPEGVKQCGGQYGTVLGAYPLRLGVISVQENDDDPNGASLFVRALESRDCPDGSGPIRL</sequence>
<dbReference type="Proteomes" id="UP001244207">
    <property type="component" value="Unassembled WGS sequence"/>
</dbReference>
<keyword evidence="1" id="KW-0732">Signal</keyword>
<proteinExistence type="predicted"/>
<dbReference type="RefSeq" id="XP_060361278.1">
    <property type="nucleotide sequence ID" value="XM_060510769.1"/>
</dbReference>
<evidence type="ECO:0000313" key="2">
    <source>
        <dbReference type="EMBL" id="KAK1718778.1"/>
    </source>
</evidence>
<evidence type="ECO:0000256" key="1">
    <source>
        <dbReference type="SAM" id="SignalP"/>
    </source>
</evidence>